<protein>
    <submittedName>
        <fullName evidence="2">Uncharacterized protein</fullName>
    </submittedName>
</protein>
<dbReference type="InParanoid" id="G2Y576"/>
<evidence type="ECO:0000256" key="1">
    <source>
        <dbReference type="SAM" id="MobiDB-lite"/>
    </source>
</evidence>
<proteinExistence type="predicted"/>
<feature type="compositionally biased region" description="Basic and acidic residues" evidence="1">
    <location>
        <begin position="42"/>
        <end position="51"/>
    </location>
</feature>
<gene>
    <name evidence="2" type="ORF">BofuT4_uP037960.1</name>
</gene>
<name>G2Y576_BOTF4</name>
<accession>G2Y576</accession>
<dbReference type="HOGENOM" id="CLU_3106072_0_0_1"/>
<reference evidence="3" key="1">
    <citation type="journal article" date="2011" name="PLoS Genet.">
        <title>Genomic analysis of the necrotrophic fungal pathogens Sclerotinia sclerotiorum and Botrytis cinerea.</title>
        <authorList>
            <person name="Amselem J."/>
            <person name="Cuomo C.A."/>
            <person name="van Kan J.A."/>
            <person name="Viaud M."/>
            <person name="Benito E.P."/>
            <person name="Couloux A."/>
            <person name="Coutinho P.M."/>
            <person name="de Vries R.P."/>
            <person name="Dyer P.S."/>
            <person name="Fillinger S."/>
            <person name="Fournier E."/>
            <person name="Gout L."/>
            <person name="Hahn M."/>
            <person name="Kohn L."/>
            <person name="Lapalu N."/>
            <person name="Plummer K.M."/>
            <person name="Pradier J.M."/>
            <person name="Quevillon E."/>
            <person name="Sharon A."/>
            <person name="Simon A."/>
            <person name="ten Have A."/>
            <person name="Tudzynski B."/>
            <person name="Tudzynski P."/>
            <person name="Wincker P."/>
            <person name="Andrew M."/>
            <person name="Anthouard V."/>
            <person name="Beever R.E."/>
            <person name="Beffa R."/>
            <person name="Benoit I."/>
            <person name="Bouzid O."/>
            <person name="Brault B."/>
            <person name="Chen Z."/>
            <person name="Choquer M."/>
            <person name="Collemare J."/>
            <person name="Cotton P."/>
            <person name="Danchin E.G."/>
            <person name="Da Silva C."/>
            <person name="Gautier A."/>
            <person name="Giraud C."/>
            <person name="Giraud T."/>
            <person name="Gonzalez C."/>
            <person name="Grossetete S."/>
            <person name="Guldener U."/>
            <person name="Henrissat B."/>
            <person name="Howlett B.J."/>
            <person name="Kodira C."/>
            <person name="Kretschmer M."/>
            <person name="Lappartient A."/>
            <person name="Leroch M."/>
            <person name="Levis C."/>
            <person name="Mauceli E."/>
            <person name="Neuveglise C."/>
            <person name="Oeser B."/>
            <person name="Pearson M."/>
            <person name="Poulain J."/>
            <person name="Poussereau N."/>
            <person name="Quesneville H."/>
            <person name="Rascle C."/>
            <person name="Schumacher J."/>
            <person name="Segurens B."/>
            <person name="Sexton A."/>
            <person name="Silva E."/>
            <person name="Sirven C."/>
            <person name="Soanes D.M."/>
            <person name="Talbot N.J."/>
            <person name="Templeton M."/>
            <person name="Yandava C."/>
            <person name="Yarden O."/>
            <person name="Zeng Q."/>
            <person name="Rollins J.A."/>
            <person name="Lebrun M.H."/>
            <person name="Dickman M."/>
        </authorList>
    </citation>
    <scope>NUCLEOTIDE SEQUENCE [LARGE SCALE GENOMIC DNA]</scope>
    <source>
        <strain evidence="3">T4</strain>
    </source>
</reference>
<evidence type="ECO:0000313" key="3">
    <source>
        <dbReference type="Proteomes" id="UP000008177"/>
    </source>
</evidence>
<feature type="region of interest" description="Disordered" evidence="1">
    <location>
        <begin position="29"/>
        <end position="51"/>
    </location>
</feature>
<organism evidence="2 3">
    <name type="scientific">Botryotinia fuckeliana (strain T4)</name>
    <name type="common">Noble rot fungus</name>
    <name type="synonym">Botrytis cinerea</name>
    <dbReference type="NCBI Taxonomy" id="999810"/>
    <lineage>
        <taxon>Eukaryota</taxon>
        <taxon>Fungi</taxon>
        <taxon>Dikarya</taxon>
        <taxon>Ascomycota</taxon>
        <taxon>Pezizomycotina</taxon>
        <taxon>Leotiomycetes</taxon>
        <taxon>Helotiales</taxon>
        <taxon>Sclerotiniaceae</taxon>
        <taxon>Botrytis</taxon>
    </lineage>
</organism>
<dbReference type="AlphaFoldDB" id="G2Y576"/>
<dbReference type="EMBL" id="FQ790287">
    <property type="protein sequence ID" value="CCD47816.1"/>
    <property type="molecule type" value="Genomic_DNA"/>
</dbReference>
<dbReference type="Proteomes" id="UP000008177">
    <property type="component" value="Unplaced contigs"/>
</dbReference>
<evidence type="ECO:0000313" key="2">
    <source>
        <dbReference type="EMBL" id="CCD47816.1"/>
    </source>
</evidence>
<sequence>MSYLLGESGMAKDVGRCMESIVWKKRGERQRMYDDDGGAGEIKMHETERRK</sequence>